<reference evidence="1 2" key="1">
    <citation type="journal article" date="2014" name="BMC Genomics">
        <title>Genome sequencing of four Aureobasidium pullulans varieties: biotechnological potential, stress tolerance, and description of new species.</title>
        <authorList>
            <person name="Gostin Ar C."/>
            <person name="Ohm R.A."/>
            <person name="Kogej T."/>
            <person name="Sonjak S."/>
            <person name="Turk M."/>
            <person name="Zajc J."/>
            <person name="Zalar P."/>
            <person name="Grube M."/>
            <person name="Sun H."/>
            <person name="Han J."/>
            <person name="Sharma A."/>
            <person name="Chiniquy J."/>
            <person name="Ngan C.Y."/>
            <person name="Lipzen A."/>
            <person name="Barry K."/>
            <person name="Grigoriev I.V."/>
            <person name="Gunde-Cimerman N."/>
        </authorList>
    </citation>
    <scope>NUCLEOTIDE SEQUENCE [LARGE SCALE GENOMIC DNA]</scope>
    <source>
        <strain evidence="1 2">CBS 147.97</strain>
    </source>
</reference>
<gene>
    <name evidence="1" type="ORF">M436DRAFT_80511</name>
</gene>
<dbReference type="GeneID" id="25416628"/>
<evidence type="ECO:0000313" key="2">
    <source>
        <dbReference type="Proteomes" id="UP000027730"/>
    </source>
</evidence>
<dbReference type="AlphaFoldDB" id="A0A074WU33"/>
<sequence>MGLSLNLDTMVFHCRFSINAHSGKGAIVYLFLDASHVQSLEICGIDEAIPPSIMNVFGKRASDVPSNAVMGLRFGLQSHATLIAPDSTFQKRPATCEDLEALLRLEVSALREQVQQPQRAPGVDVETQSDPLEYEAVIAAEADLPDEAHTPASTVEDPTHDQFMMFGETFDERFAENFEELFVQKFEEVFEENFDEILDRKFEGRLYRVEMEMLDQGPFRWKLEERVGRKIENVRVDLEKKLEDSNKQLTQLKESLDHESNGLQHNIDTLAARVTDLEEGLADDLRKEFNEAIGSQKLDLQVKIEDAVEQRLADVEEIVKQDVRNALENGKTTFNFD</sequence>
<dbReference type="RefSeq" id="XP_013429349.1">
    <property type="nucleotide sequence ID" value="XM_013573895.1"/>
</dbReference>
<dbReference type="Proteomes" id="UP000027730">
    <property type="component" value="Unassembled WGS sequence"/>
</dbReference>
<protein>
    <submittedName>
        <fullName evidence="1">Uncharacterized protein</fullName>
    </submittedName>
</protein>
<name>A0A074WU33_9PEZI</name>
<evidence type="ECO:0000313" key="1">
    <source>
        <dbReference type="EMBL" id="KEQ75069.1"/>
    </source>
</evidence>
<dbReference type="HOGENOM" id="CLU_823823_0_0_1"/>
<proteinExistence type="predicted"/>
<accession>A0A074WU33</accession>
<organism evidence="1 2">
    <name type="scientific">Aureobasidium namibiae CBS 147.97</name>
    <dbReference type="NCBI Taxonomy" id="1043004"/>
    <lineage>
        <taxon>Eukaryota</taxon>
        <taxon>Fungi</taxon>
        <taxon>Dikarya</taxon>
        <taxon>Ascomycota</taxon>
        <taxon>Pezizomycotina</taxon>
        <taxon>Dothideomycetes</taxon>
        <taxon>Dothideomycetidae</taxon>
        <taxon>Dothideales</taxon>
        <taxon>Saccotheciaceae</taxon>
        <taxon>Aureobasidium</taxon>
    </lineage>
</organism>
<dbReference type="OrthoDB" id="3933355at2759"/>
<keyword evidence="2" id="KW-1185">Reference proteome</keyword>
<dbReference type="STRING" id="1043004.A0A074WU33"/>
<dbReference type="EMBL" id="KL584706">
    <property type="protein sequence ID" value="KEQ75069.1"/>
    <property type="molecule type" value="Genomic_DNA"/>
</dbReference>